<reference evidence="2 3" key="1">
    <citation type="submission" date="2020-11" db="EMBL/GenBank/DDBJ databases">
        <title>Complete genome sequence for Salinimonas sp. strain G2-b.</title>
        <authorList>
            <person name="Park S.-J."/>
        </authorList>
    </citation>
    <scope>NUCLEOTIDE SEQUENCE [LARGE SCALE GENOMIC DNA]</scope>
    <source>
        <strain evidence="2 3">G2-b</strain>
    </source>
</reference>
<organism evidence="2 3">
    <name type="scientific">Salinimonas marina</name>
    <dbReference type="NCBI Taxonomy" id="2785918"/>
    <lineage>
        <taxon>Bacteria</taxon>
        <taxon>Pseudomonadati</taxon>
        <taxon>Pseudomonadota</taxon>
        <taxon>Gammaproteobacteria</taxon>
        <taxon>Alteromonadales</taxon>
        <taxon>Alteromonadaceae</taxon>
        <taxon>Alteromonas/Salinimonas group</taxon>
        <taxon>Salinimonas</taxon>
    </lineage>
</organism>
<dbReference type="Proteomes" id="UP000595095">
    <property type="component" value="Chromosome"/>
</dbReference>
<feature type="signal peptide" evidence="1">
    <location>
        <begin position="1"/>
        <end position="22"/>
    </location>
</feature>
<gene>
    <name evidence="2" type="ORF">IT774_12785</name>
</gene>
<feature type="chain" id="PRO_5032756041" evidence="1">
    <location>
        <begin position="23"/>
        <end position="356"/>
    </location>
</feature>
<name>A0A7S9HCE2_9ALTE</name>
<proteinExistence type="predicted"/>
<dbReference type="RefSeq" id="WP_195810105.1">
    <property type="nucleotide sequence ID" value="NZ_CP064795.1"/>
</dbReference>
<protein>
    <submittedName>
        <fullName evidence="2">Uncharacterized protein</fullName>
    </submittedName>
</protein>
<dbReference type="KEGG" id="smaa:IT774_12785"/>
<sequence>MKNILVTAAIAGLSLFSVTSPAQESNLPAALVDVAGARICDRLENRFRGLQRQNDQGEQVYSGTLWIHSCSVSHDDDDQDKMTLELGVKGWRWLERDKEKLGADFNVSEFARFQVEVGLTGQVKSYYDPAAKNFAFWFKPVEEPKVMFDASGDVDVDKEGLWGTVLAGAATMVGESPDTLADEKLVAKGAQKFSQKMADGFSAAIDFCSGRVVSELGQVEQARLFSRLKQPQKAKYKKVDLAPSSFLLFGPYGQQSEHLDLSLQVDNPADFQNKLMCMEDAVTLANAYMKGNDRTPDVPGIKLVKDDNTEEVSLRNSDQTCPVVAMFSTDKSVKKRASFAFKVRDHSEPKPLMKCN</sequence>
<evidence type="ECO:0000313" key="2">
    <source>
        <dbReference type="EMBL" id="QPG05014.1"/>
    </source>
</evidence>
<evidence type="ECO:0000313" key="3">
    <source>
        <dbReference type="Proteomes" id="UP000595095"/>
    </source>
</evidence>
<keyword evidence="3" id="KW-1185">Reference proteome</keyword>
<accession>A0A7S9HCE2</accession>
<dbReference type="EMBL" id="CP064795">
    <property type="protein sequence ID" value="QPG05014.1"/>
    <property type="molecule type" value="Genomic_DNA"/>
</dbReference>
<keyword evidence="1" id="KW-0732">Signal</keyword>
<dbReference type="AlphaFoldDB" id="A0A7S9HCE2"/>
<evidence type="ECO:0000256" key="1">
    <source>
        <dbReference type="SAM" id="SignalP"/>
    </source>
</evidence>